<comment type="caution">
    <text evidence="2">The sequence shown here is derived from an EMBL/GenBank/DDBJ whole genome shotgun (WGS) entry which is preliminary data.</text>
</comment>
<proteinExistence type="predicted"/>
<feature type="transmembrane region" description="Helical" evidence="1">
    <location>
        <begin position="195"/>
        <end position="216"/>
    </location>
</feature>
<feature type="transmembrane region" description="Helical" evidence="1">
    <location>
        <begin position="17"/>
        <end position="43"/>
    </location>
</feature>
<dbReference type="AlphaFoldDB" id="A0A916S181"/>
<keyword evidence="3" id="KW-1185">Reference proteome</keyword>
<reference evidence="2" key="2">
    <citation type="submission" date="2020-09" db="EMBL/GenBank/DDBJ databases">
        <authorList>
            <person name="Sun Q."/>
            <person name="Zhou Y."/>
        </authorList>
    </citation>
    <scope>NUCLEOTIDE SEQUENCE</scope>
    <source>
        <strain evidence="2">CGMCC 1.12408</strain>
    </source>
</reference>
<protein>
    <submittedName>
        <fullName evidence="2">Uncharacterized protein</fullName>
    </submittedName>
</protein>
<accession>A0A916S181</accession>
<name>A0A916S181_9BACI</name>
<keyword evidence="1" id="KW-1133">Transmembrane helix</keyword>
<evidence type="ECO:0000313" key="3">
    <source>
        <dbReference type="Proteomes" id="UP000613512"/>
    </source>
</evidence>
<evidence type="ECO:0000313" key="2">
    <source>
        <dbReference type="EMBL" id="GGA79850.1"/>
    </source>
</evidence>
<feature type="transmembrane region" description="Helical" evidence="1">
    <location>
        <begin position="49"/>
        <end position="70"/>
    </location>
</feature>
<keyword evidence="1" id="KW-0812">Transmembrane</keyword>
<reference evidence="2" key="1">
    <citation type="journal article" date="2014" name="Int. J. Syst. Evol. Microbiol.">
        <title>Complete genome sequence of Corynebacterium casei LMG S-19264T (=DSM 44701T), isolated from a smear-ripened cheese.</title>
        <authorList>
            <consortium name="US DOE Joint Genome Institute (JGI-PGF)"/>
            <person name="Walter F."/>
            <person name="Albersmeier A."/>
            <person name="Kalinowski J."/>
            <person name="Ruckert C."/>
        </authorList>
    </citation>
    <scope>NUCLEOTIDE SEQUENCE</scope>
    <source>
        <strain evidence="2">CGMCC 1.12408</strain>
    </source>
</reference>
<keyword evidence="1" id="KW-0472">Membrane</keyword>
<dbReference type="Proteomes" id="UP000613512">
    <property type="component" value="Unassembled WGS sequence"/>
</dbReference>
<sequence>MRDIIYMPVLKRGIRPIFLLLGTFLSLFLSILIVPIFLIMAYIMDLNYYGSYLPLLTLFALGIWAVVLLIPTIKAAKELTTIYTKDNNGNVTKYQIQMNNVTSFEEAAHGSLVGLGIDVLMGRFGMGLFTGQAFVKVVKGIALNNNKEFVMENLHNEEIYKVSKVYPSSDNYSIGKNYENIDSLEAKPIVPKFLIIKYTLITCAVLFGINLILFAFTMNADTSIQENHEEIAKDLSLELQAFGYENTSTRPVVFKREDGERNSTIKLILTNAGDVKQAEIDVYWELSEDADYVLKEIQALLDIIGLPYTETEYIEGLAEVQNESGLGYIERIDDYGIYLTKSSGKINLVINSR</sequence>
<dbReference type="RefSeq" id="WP_188384913.1">
    <property type="nucleotide sequence ID" value="NZ_BMEY01000011.1"/>
</dbReference>
<gene>
    <name evidence="2" type="ORF">GCM10008025_24100</name>
</gene>
<organism evidence="2 3">
    <name type="scientific">Ornithinibacillus halotolerans</name>
    <dbReference type="NCBI Taxonomy" id="1274357"/>
    <lineage>
        <taxon>Bacteria</taxon>
        <taxon>Bacillati</taxon>
        <taxon>Bacillota</taxon>
        <taxon>Bacilli</taxon>
        <taxon>Bacillales</taxon>
        <taxon>Bacillaceae</taxon>
        <taxon>Ornithinibacillus</taxon>
    </lineage>
</organism>
<dbReference type="EMBL" id="BMEY01000011">
    <property type="protein sequence ID" value="GGA79850.1"/>
    <property type="molecule type" value="Genomic_DNA"/>
</dbReference>
<evidence type="ECO:0000256" key="1">
    <source>
        <dbReference type="SAM" id="Phobius"/>
    </source>
</evidence>